<evidence type="ECO:0000313" key="2">
    <source>
        <dbReference type="Proteomes" id="UP000321497"/>
    </source>
</evidence>
<dbReference type="RefSeq" id="WP_111846003.1">
    <property type="nucleotide sequence ID" value="NZ_UEGI01000033.1"/>
</dbReference>
<gene>
    <name evidence="1" type="ORF">ESU54_09330</name>
</gene>
<comment type="caution">
    <text evidence="1">The sequence shown here is derived from an EMBL/GenBank/DDBJ whole genome shotgun (WGS) entry which is preliminary data.</text>
</comment>
<keyword evidence="2" id="KW-1185">Reference proteome</keyword>
<name>A0A5C6Z015_9FLAO</name>
<sequence length="80" mass="9580">MNNILEDLKKYFRDTPREKVMKDWAETKMQAPRGGPTLRRYLDASKIFYRCKKEEFFVITEINNILVNPKYPSGFSFLKI</sequence>
<dbReference type="AlphaFoldDB" id="A0A5C6Z015"/>
<accession>A0A5C6Z015</accession>
<protein>
    <submittedName>
        <fullName evidence="1">Uncharacterized protein</fullName>
    </submittedName>
</protein>
<dbReference type="OrthoDB" id="1073166at2"/>
<dbReference type="EMBL" id="VORT01000005">
    <property type="protein sequence ID" value="TXD73324.1"/>
    <property type="molecule type" value="Genomic_DNA"/>
</dbReference>
<proteinExistence type="predicted"/>
<evidence type="ECO:0000313" key="1">
    <source>
        <dbReference type="EMBL" id="TXD73324.1"/>
    </source>
</evidence>
<organism evidence="1 2">
    <name type="scientific">Aequorivita antarctica</name>
    <dbReference type="NCBI Taxonomy" id="153266"/>
    <lineage>
        <taxon>Bacteria</taxon>
        <taxon>Pseudomonadati</taxon>
        <taxon>Bacteroidota</taxon>
        <taxon>Flavobacteriia</taxon>
        <taxon>Flavobacteriales</taxon>
        <taxon>Flavobacteriaceae</taxon>
        <taxon>Aequorivita</taxon>
    </lineage>
</organism>
<reference evidence="1 2" key="1">
    <citation type="submission" date="2019-08" db="EMBL/GenBank/DDBJ databases">
        <title>Genome of Aequorivita antarctica SW49 (type strain).</title>
        <authorList>
            <person name="Bowman J.P."/>
        </authorList>
    </citation>
    <scope>NUCLEOTIDE SEQUENCE [LARGE SCALE GENOMIC DNA]</scope>
    <source>
        <strain evidence="1 2">SW49</strain>
    </source>
</reference>
<dbReference type="Proteomes" id="UP000321497">
    <property type="component" value="Unassembled WGS sequence"/>
</dbReference>